<evidence type="ECO:0000259" key="8">
    <source>
        <dbReference type="SMART" id="SM01036"/>
    </source>
</evidence>
<protein>
    <recommendedName>
        <fullName evidence="7">HEAT repeat-containing protein 1</fullName>
    </recommendedName>
</protein>
<dbReference type="SMART" id="SM01036">
    <property type="entry name" value="BP28CT"/>
    <property type="match status" value="1"/>
</dbReference>
<dbReference type="InterPro" id="IPR012954">
    <property type="entry name" value="BP28_C_dom"/>
</dbReference>
<keyword evidence="5 7" id="KW-0539">Nucleus</keyword>
<dbReference type="SUPFAM" id="SSF48371">
    <property type="entry name" value="ARM repeat"/>
    <property type="match status" value="3"/>
</dbReference>
<evidence type="ECO:0000256" key="4">
    <source>
        <dbReference type="ARBA" id="ARBA00022552"/>
    </source>
</evidence>
<keyword evidence="6 7" id="KW-0687">Ribonucleoprotein</keyword>
<dbReference type="InterPro" id="IPR011989">
    <property type="entry name" value="ARM-like"/>
</dbReference>
<reference evidence="9" key="2">
    <citation type="journal article" date="2023" name="Science">
        <title>Genomic signatures of disease resistance in endangered staghorn corals.</title>
        <authorList>
            <person name="Vollmer S.V."/>
            <person name="Selwyn J.D."/>
            <person name="Despard B.A."/>
            <person name="Roesel C.L."/>
        </authorList>
    </citation>
    <scope>NUCLEOTIDE SEQUENCE</scope>
    <source>
        <strain evidence="9">K2</strain>
    </source>
</reference>
<comment type="subcellular location">
    <subcellularLocation>
        <location evidence="1 7">Nucleus</location>
        <location evidence="1 7">Nucleolus</location>
    </subcellularLocation>
</comment>
<evidence type="ECO:0000256" key="3">
    <source>
        <dbReference type="ARBA" id="ARBA00022517"/>
    </source>
</evidence>
<dbReference type="PANTHER" id="PTHR13457:SF1">
    <property type="entry name" value="HEAT REPEAT-CONTAINING PROTEIN 1"/>
    <property type="match status" value="1"/>
</dbReference>
<keyword evidence="4 7" id="KW-0698">rRNA processing</keyword>
<feature type="domain" description="BP28 C-terminal" evidence="8">
    <location>
        <begin position="1854"/>
        <end position="2011"/>
    </location>
</feature>
<comment type="caution">
    <text evidence="9">The sequence shown here is derived from an EMBL/GenBank/DDBJ whole genome shotgun (WGS) entry which is preliminary data.</text>
</comment>
<dbReference type="PANTHER" id="PTHR13457">
    <property type="entry name" value="BAP28"/>
    <property type="match status" value="1"/>
</dbReference>
<dbReference type="Pfam" id="PF08146">
    <property type="entry name" value="BP28CT"/>
    <property type="match status" value="1"/>
</dbReference>
<evidence type="ECO:0000256" key="6">
    <source>
        <dbReference type="ARBA" id="ARBA00023274"/>
    </source>
</evidence>
<organism evidence="9 10">
    <name type="scientific">Acropora cervicornis</name>
    <name type="common">Staghorn coral</name>
    <dbReference type="NCBI Taxonomy" id="6130"/>
    <lineage>
        <taxon>Eukaryota</taxon>
        <taxon>Metazoa</taxon>
        <taxon>Cnidaria</taxon>
        <taxon>Anthozoa</taxon>
        <taxon>Hexacorallia</taxon>
        <taxon>Scleractinia</taxon>
        <taxon>Astrocoeniina</taxon>
        <taxon>Acroporidae</taxon>
        <taxon>Acropora</taxon>
    </lineage>
</organism>
<dbReference type="InterPro" id="IPR056473">
    <property type="entry name" value="HEAT_Utp10/HEAT1"/>
</dbReference>
<dbReference type="EMBL" id="JARQWQ010000065">
    <property type="protein sequence ID" value="KAK2555095.1"/>
    <property type="molecule type" value="Genomic_DNA"/>
</dbReference>
<dbReference type="GO" id="GO:0032040">
    <property type="term" value="C:small-subunit processome"/>
    <property type="evidence" value="ECO:0007669"/>
    <property type="project" value="TreeGrafter"/>
</dbReference>
<dbReference type="InterPro" id="IPR022125">
    <property type="entry name" value="U3snoRNP10_N"/>
</dbReference>
<keyword evidence="3 7" id="KW-0690">Ribosome biogenesis</keyword>
<dbReference type="GO" id="GO:0030515">
    <property type="term" value="F:snoRNA binding"/>
    <property type="evidence" value="ECO:0007669"/>
    <property type="project" value="TreeGrafter"/>
</dbReference>
<dbReference type="GO" id="GO:0030686">
    <property type="term" value="C:90S preribosome"/>
    <property type="evidence" value="ECO:0007669"/>
    <property type="project" value="TreeGrafter"/>
</dbReference>
<dbReference type="InterPro" id="IPR016024">
    <property type="entry name" value="ARM-type_fold"/>
</dbReference>
<dbReference type="Pfam" id="PF23243">
    <property type="entry name" value="HEAT_HEATR1"/>
    <property type="match status" value="1"/>
</dbReference>
<comment type="function">
    <text evidence="7">Involved in nucleolar processing of pre-18S ribosomal RNA.</text>
</comment>
<evidence type="ECO:0000313" key="10">
    <source>
        <dbReference type="Proteomes" id="UP001249851"/>
    </source>
</evidence>
<sequence>MATSLAKQLQQLQIPITLFSAAASVTEKKASFLFDAKDAADIDNETVFSIGVNGLEELMTIEPAFSAFENLLFSESSKSLERTLQSKEWNEKLDKHIEKFLKYLSPYFMLKPSHKTLEWLIRRFQIHVFNVDSLMTCVLPYHETNLFVRLVQILPLKVPSSKWHWLLPIQEASKPLSKTAFLQHCISDVTFLSLICNMVTDSKRLEVPSSSSRVLFSFYTATVVGILDMMPTVTEQLLTHLLPYLLENLKSHLSELQASSYMIIAQLCLKCRMEEKLIKSLLENICKNLKPQLVVEGLCCITYICQSQDVKELSKRTMKALLKVSGLVKIFHHVSSTHIVTPLLDIFVPQLVATGLKNAISEEPENSDMNSLLDVAEQMIQDVEFEKSSIVILTRTLLEEYCHQRDIHDSNKNDISRLNTKVKVLMEALQKKYPTELEKAIELHVDFIKGTADSSEGGTNQKALKWTTELISFALTMVKSQVIPDSSTTLYLSLHHPQAEVREMAVKRLGELLRGKEELSEDKEFITEALLSRLHDDNPIIVSCVLKLGKMLPRNLPAPKFVEEMFKLLKKKSSEWEEVRNEALILLVGDWINSADCSLVDRIVFGLLPFLILNQRSKAVAIPMLRTISESVLASKHVLLHGMKNYVKRKDLESCEINNDPKLLAVTNGLFFHWLGENLLKLDDQNIIKVVEDMIIYAKSCKDESTFEVMLKCFLGEAVSMISSQCKLQFCQAVMEYVLPDLWEVTRMQGNCELPWDKLAVEQEQGCKVPITLLESLTKFLGKNSTKRLDQVKGALTLWLSGILIKTLPATSDPACGKWWISKDDSKLIMLLFEVTAFGSGMQTLYQEQFKELLKNLFEFHLSDKLTMLKFLRYLWCKPPQRDNKSVSYLLQVQCLHIANTYLTSASQKNDKDLLKITSIVVPALLVPLVSPVTGVRKSAVTCITSVKTCISSVQGGHIDAMLGALVDNAEELTADPDQLSRVLGEYFSPLMSPCKPKAKMSGEVKIIKNSLNYILQSVTCSKTPTYVRRMILSTLREVVTQDMVMKLLPVLEQLLKKCENDSVLLEDEILLLQLIVEKYTPQTADLLKLGSPFWEMLERVLQQRTSVCMGHLSPMVTALGQITDRFFQAIIGEELQMHLLGILLDSLLETRDVDAGNAVKTTISNICLKADMVIKELVKFNPKKESKLKKRKVKRIQREDQDESSEVSHHLKRTTAILELLQHKMNVEEPHLLLPTLFAILTSCVELDDSQAASEYIMQLVFSLINRICQKLSLNSMSGLSGLVPEDQFDVELIIQCIRSSESPQTHNQALLLLATAAKLFPEKVLHNVMTIFTFMGASVMRQDDSYSFEVITKTLDTVIPALIQSGKKEQLPQFAQKSISSLDNVVTMLIRVFVDASPHIPEHRQLPLFTHLVNTVGSEQFLHTAVLLLLEKHVVCSPNNSDDHKQVGLKNPLGAEFCLNLCHNFDSNVQVKAILRLLQYIDSLPCEKLEVLHKPKMSRKTASSFWNVTPVFDVNVHSAKQLRQFIYTSLSIIPSLLDSGSFSSKVHNEMLNVVFLRLLEDTLTFMAKTAQRTEQAPHDVTGKFLKALLNKAYEIVDKVNFLLPTSVFFDMIKGLLHSNSGTIESLLNLVTELLAISKAERDAQESVINRQTALYSLKLLSRLLAKDHPNQFKDVMSTTIEVFSSKDTNVQVVSSALLCVAEVVGGLKAHAIPFLPQFVPTVIKLIKRNEKDRNSLLSLCSVTALSKVTVSLPHFLSPYLVDILFQVTRLSSSESCGGDNQVGHIELSKHASVDDQLKERLILLRKSIAQNVAPRVLISAVSECYHKVIAQQKEQVATLMILLAECVTVMKKDDVKTYQSNLLNLFLEALDFRVQCNQEEDEKLIDKTEGKVIEAFMCLVIKLSEASFRPMFFRLIDWATRPVSPKARLLVFYRLCDSVAEKLKSLFVLFAGYILKNCATVLDATNFSKTGESIFPDMPEDKGVKLTCLLLNYLLGCLHKCFMYDTHGFLDNDHFHCLMQPLVDQIENRLGGDAEFKERISRCLAPCLARFAVAAGNDAQWKPLNYQVRLGALKVLEEFQARLGEDFMVLLPETIPFLAELMEDEYFEVEQQCQHVINEMEKVLGEPLQKYF</sequence>
<dbReference type="InterPro" id="IPR040191">
    <property type="entry name" value="UTP10"/>
</dbReference>
<dbReference type="GO" id="GO:0000462">
    <property type="term" value="P:maturation of SSU-rRNA from tricistronic rRNA transcript (SSU-rRNA, 5.8S rRNA, LSU-rRNA)"/>
    <property type="evidence" value="ECO:0007669"/>
    <property type="project" value="TreeGrafter"/>
</dbReference>
<evidence type="ECO:0000256" key="1">
    <source>
        <dbReference type="ARBA" id="ARBA00004604"/>
    </source>
</evidence>
<dbReference type="GO" id="GO:0034455">
    <property type="term" value="C:t-UTP complex"/>
    <property type="evidence" value="ECO:0007669"/>
    <property type="project" value="TreeGrafter"/>
</dbReference>
<dbReference type="Gene3D" id="1.25.10.10">
    <property type="entry name" value="Leucine-rich Repeat Variant"/>
    <property type="match status" value="2"/>
</dbReference>
<name>A0AAD9UZA8_ACRCE</name>
<reference evidence="9" key="1">
    <citation type="journal article" date="2023" name="G3 (Bethesda)">
        <title>Whole genome assembly and annotation of the endangered Caribbean coral Acropora cervicornis.</title>
        <authorList>
            <person name="Selwyn J.D."/>
            <person name="Vollmer S.V."/>
        </authorList>
    </citation>
    <scope>NUCLEOTIDE SEQUENCE</scope>
    <source>
        <strain evidence="9">K2</strain>
    </source>
</reference>
<comment type="similarity">
    <text evidence="2 7">Belongs to the HEATR1/UTP10 family.</text>
</comment>
<proteinExistence type="inferred from homology"/>
<evidence type="ECO:0000256" key="5">
    <source>
        <dbReference type="ARBA" id="ARBA00023242"/>
    </source>
</evidence>
<dbReference type="GO" id="GO:0045943">
    <property type="term" value="P:positive regulation of transcription by RNA polymerase I"/>
    <property type="evidence" value="ECO:0007669"/>
    <property type="project" value="TreeGrafter"/>
</dbReference>
<evidence type="ECO:0000313" key="9">
    <source>
        <dbReference type="EMBL" id="KAK2555095.1"/>
    </source>
</evidence>
<gene>
    <name evidence="9" type="ORF">P5673_023453</name>
</gene>
<dbReference type="Proteomes" id="UP001249851">
    <property type="component" value="Unassembled WGS sequence"/>
</dbReference>
<keyword evidence="10" id="KW-1185">Reference proteome</keyword>
<evidence type="ECO:0000256" key="2">
    <source>
        <dbReference type="ARBA" id="ARBA00010559"/>
    </source>
</evidence>
<accession>A0AAD9UZA8</accession>
<evidence type="ECO:0000256" key="7">
    <source>
        <dbReference type="RuleBase" id="RU367065"/>
    </source>
</evidence>
<dbReference type="Pfam" id="PF12397">
    <property type="entry name" value="U3snoRNP10"/>
    <property type="match status" value="1"/>
</dbReference>